<dbReference type="PANTHER" id="PTHR48108:SF34">
    <property type="entry name" value="CBS DOMAIN-CONTAINING PROTEIN YHCV"/>
    <property type="match status" value="1"/>
</dbReference>
<dbReference type="InterPro" id="IPR051462">
    <property type="entry name" value="CBS_domain-containing"/>
</dbReference>
<dbReference type="Gene3D" id="3.10.580.10">
    <property type="entry name" value="CBS-domain"/>
    <property type="match status" value="1"/>
</dbReference>
<sequence length="139" mass="14631">MAQRIRDIMTADPVTVPAHTSVTEVARLMRDENIGAVLVVDGDRLCGLVTDRDLVVRVLAEGEYGGETTMHGTCSGSLVTLSPDDDVATAEELMRTRAVRRLPVVENGRPVGIVALGDLAVERDEGAALSGISAAGPNH</sequence>
<comment type="caution">
    <text evidence="4">The sequence shown here is derived from an EMBL/GenBank/DDBJ whole genome shotgun (WGS) entry which is preliminary data.</text>
</comment>
<gene>
    <name evidence="4" type="ORF">GCM10010406_22120</name>
</gene>
<dbReference type="InterPro" id="IPR046342">
    <property type="entry name" value="CBS_dom_sf"/>
</dbReference>
<evidence type="ECO:0000256" key="1">
    <source>
        <dbReference type="ARBA" id="ARBA00022737"/>
    </source>
</evidence>
<evidence type="ECO:0000313" key="4">
    <source>
        <dbReference type="EMBL" id="GAA2485496.1"/>
    </source>
</evidence>
<dbReference type="CDD" id="cd04622">
    <property type="entry name" value="CBS_pair_HRP1_like"/>
    <property type="match status" value="1"/>
</dbReference>
<dbReference type="InterPro" id="IPR000644">
    <property type="entry name" value="CBS_dom"/>
</dbReference>
<dbReference type="EMBL" id="BAAATA010000010">
    <property type="protein sequence ID" value="GAA2485496.1"/>
    <property type="molecule type" value="Genomic_DNA"/>
</dbReference>
<name>A0ABP5YR47_9ACTN</name>
<dbReference type="PROSITE" id="PS51371">
    <property type="entry name" value="CBS"/>
    <property type="match status" value="2"/>
</dbReference>
<evidence type="ECO:0000256" key="2">
    <source>
        <dbReference type="PROSITE-ProRule" id="PRU00703"/>
    </source>
</evidence>
<dbReference type="Proteomes" id="UP001501358">
    <property type="component" value="Unassembled WGS sequence"/>
</dbReference>
<organism evidence="4 5">
    <name type="scientific">Streptomyces thermolineatus</name>
    <dbReference type="NCBI Taxonomy" id="44033"/>
    <lineage>
        <taxon>Bacteria</taxon>
        <taxon>Bacillati</taxon>
        <taxon>Actinomycetota</taxon>
        <taxon>Actinomycetes</taxon>
        <taxon>Kitasatosporales</taxon>
        <taxon>Streptomycetaceae</taxon>
        <taxon>Streptomyces</taxon>
    </lineage>
</organism>
<evidence type="ECO:0000259" key="3">
    <source>
        <dbReference type="PROSITE" id="PS51371"/>
    </source>
</evidence>
<dbReference type="SUPFAM" id="SSF54631">
    <property type="entry name" value="CBS-domain pair"/>
    <property type="match status" value="1"/>
</dbReference>
<reference evidence="5" key="1">
    <citation type="journal article" date="2019" name="Int. J. Syst. Evol. Microbiol.">
        <title>The Global Catalogue of Microorganisms (GCM) 10K type strain sequencing project: providing services to taxonomists for standard genome sequencing and annotation.</title>
        <authorList>
            <consortium name="The Broad Institute Genomics Platform"/>
            <consortium name="The Broad Institute Genome Sequencing Center for Infectious Disease"/>
            <person name="Wu L."/>
            <person name="Ma J."/>
        </authorList>
    </citation>
    <scope>NUCLEOTIDE SEQUENCE [LARGE SCALE GENOMIC DNA]</scope>
    <source>
        <strain evidence="5">JCM 6307</strain>
    </source>
</reference>
<dbReference type="SMART" id="SM00116">
    <property type="entry name" value="CBS"/>
    <property type="match status" value="2"/>
</dbReference>
<dbReference type="Pfam" id="PF00571">
    <property type="entry name" value="CBS"/>
    <property type="match status" value="2"/>
</dbReference>
<dbReference type="RefSeq" id="WP_344383054.1">
    <property type="nucleotide sequence ID" value="NZ_BAAATA010000010.1"/>
</dbReference>
<proteinExistence type="predicted"/>
<protein>
    <submittedName>
        <fullName evidence="4">CBS domain-containing protein</fullName>
    </submittedName>
</protein>
<feature type="domain" description="CBS" evidence="3">
    <location>
        <begin position="70"/>
        <end position="129"/>
    </location>
</feature>
<dbReference type="PANTHER" id="PTHR48108">
    <property type="entry name" value="CBS DOMAIN-CONTAINING PROTEIN CBSX2, CHLOROPLASTIC"/>
    <property type="match status" value="1"/>
</dbReference>
<keyword evidence="5" id="KW-1185">Reference proteome</keyword>
<feature type="domain" description="CBS" evidence="3">
    <location>
        <begin position="9"/>
        <end position="68"/>
    </location>
</feature>
<evidence type="ECO:0000313" key="5">
    <source>
        <dbReference type="Proteomes" id="UP001501358"/>
    </source>
</evidence>
<keyword evidence="1" id="KW-0677">Repeat</keyword>
<accession>A0ABP5YR47</accession>
<keyword evidence="2" id="KW-0129">CBS domain</keyword>